<keyword evidence="5" id="KW-1185">Reference proteome</keyword>
<feature type="transmembrane region" description="Helical" evidence="1">
    <location>
        <begin position="65"/>
        <end position="84"/>
    </location>
</feature>
<proteinExistence type="predicted"/>
<evidence type="ECO:0000256" key="2">
    <source>
        <dbReference type="SAM" id="SignalP"/>
    </source>
</evidence>
<evidence type="ECO:0000256" key="1">
    <source>
        <dbReference type="SAM" id="Phobius"/>
    </source>
</evidence>
<evidence type="ECO:0000259" key="3">
    <source>
        <dbReference type="Pfam" id="PF18935"/>
    </source>
</evidence>
<feature type="signal peptide" evidence="2">
    <location>
        <begin position="1"/>
        <end position="22"/>
    </location>
</feature>
<dbReference type="RefSeq" id="WP_343788384.1">
    <property type="nucleotide sequence ID" value="NZ_BAAAFH010000022.1"/>
</dbReference>
<dbReference type="Pfam" id="PF18935">
    <property type="entry name" value="DUF5683"/>
    <property type="match status" value="1"/>
</dbReference>
<reference evidence="5" key="1">
    <citation type="journal article" date="2019" name="Int. J. Syst. Evol. Microbiol.">
        <title>The Global Catalogue of Microorganisms (GCM) 10K type strain sequencing project: providing services to taxonomists for standard genome sequencing and annotation.</title>
        <authorList>
            <consortium name="The Broad Institute Genomics Platform"/>
            <consortium name="The Broad Institute Genome Sequencing Center for Infectious Disease"/>
            <person name="Wu L."/>
            <person name="Ma J."/>
        </authorList>
    </citation>
    <scope>NUCLEOTIDE SEQUENCE [LARGE SCALE GENOMIC DNA]</scope>
    <source>
        <strain evidence="5">JCM 16083</strain>
    </source>
</reference>
<feature type="domain" description="DUF5683" evidence="3">
    <location>
        <begin position="33"/>
        <end position="186"/>
    </location>
</feature>
<keyword evidence="1" id="KW-0472">Membrane</keyword>
<evidence type="ECO:0000313" key="4">
    <source>
        <dbReference type="EMBL" id="GAA0876146.1"/>
    </source>
</evidence>
<dbReference type="InterPro" id="IPR043738">
    <property type="entry name" value="DUF5683"/>
</dbReference>
<name>A0ABP3Y3K7_9FLAO</name>
<keyword evidence="1" id="KW-0812">Transmembrane</keyword>
<dbReference type="Proteomes" id="UP001501126">
    <property type="component" value="Unassembled WGS sequence"/>
</dbReference>
<keyword evidence="1" id="KW-1133">Transmembrane helix</keyword>
<protein>
    <submittedName>
        <fullName evidence="4">DUF5683 domain-containing protein</fullName>
    </submittedName>
</protein>
<dbReference type="EMBL" id="BAAAFH010000022">
    <property type="protein sequence ID" value="GAA0876146.1"/>
    <property type="molecule type" value="Genomic_DNA"/>
</dbReference>
<keyword evidence="2" id="KW-0732">Signal</keyword>
<accession>A0ABP3Y3K7</accession>
<feature type="chain" id="PRO_5045273801" evidence="2">
    <location>
        <begin position="23"/>
        <end position="187"/>
    </location>
</feature>
<evidence type="ECO:0000313" key="5">
    <source>
        <dbReference type="Proteomes" id="UP001501126"/>
    </source>
</evidence>
<feature type="transmembrane region" description="Helical" evidence="1">
    <location>
        <begin position="35"/>
        <end position="53"/>
    </location>
</feature>
<comment type="caution">
    <text evidence="4">The sequence shown here is derived from an EMBL/GenBank/DDBJ whole genome shotgun (WGS) entry which is preliminary data.</text>
</comment>
<organism evidence="4 5">
    <name type="scientific">Wandonia haliotis</name>
    <dbReference type="NCBI Taxonomy" id="574963"/>
    <lineage>
        <taxon>Bacteria</taxon>
        <taxon>Pseudomonadati</taxon>
        <taxon>Bacteroidota</taxon>
        <taxon>Flavobacteriia</taxon>
        <taxon>Flavobacteriales</taxon>
        <taxon>Crocinitomicaceae</taxon>
        <taxon>Wandonia</taxon>
    </lineage>
</organism>
<gene>
    <name evidence="4" type="ORF">GCM10009118_25560</name>
</gene>
<sequence>MKQIALILSVISFSFISFSGKAQEIDTLKREKKHSVTLAAVLSAALPGAGQVYNHIAMPKGKKKAYWKVPLIYAALGTTTYFLISNQSKVNALRKEYLGREESGLLFIDPAYQQYDNNAILTLHNQHQTNRDLMILATAGVYIINILDAAVEAHFVNFDISEDLTLKIRPTVMQGYSPGLSLRFNFR</sequence>